<evidence type="ECO:0000256" key="5">
    <source>
        <dbReference type="ARBA" id="ARBA00023136"/>
    </source>
</evidence>
<reference evidence="8 9" key="1">
    <citation type="submission" date="2024-09" db="EMBL/GenBank/DDBJ databases">
        <authorList>
            <person name="Sun Q."/>
            <person name="Mori K."/>
        </authorList>
    </citation>
    <scope>NUCLEOTIDE SEQUENCE [LARGE SCALE GENOMIC DNA]</scope>
    <source>
        <strain evidence="8 9">CCM 7765</strain>
    </source>
</reference>
<keyword evidence="9" id="KW-1185">Reference proteome</keyword>
<keyword evidence="3 6" id="KW-0812">Transmembrane</keyword>
<evidence type="ECO:0000256" key="4">
    <source>
        <dbReference type="ARBA" id="ARBA00022989"/>
    </source>
</evidence>
<protein>
    <submittedName>
        <fullName evidence="8">PLDc N-terminal domain-containing protein</fullName>
    </submittedName>
</protein>
<organism evidence="8 9">
    <name type="scientific">Olivibacter oleidegradans</name>
    <dbReference type="NCBI Taxonomy" id="760123"/>
    <lineage>
        <taxon>Bacteria</taxon>
        <taxon>Pseudomonadati</taxon>
        <taxon>Bacteroidota</taxon>
        <taxon>Sphingobacteriia</taxon>
        <taxon>Sphingobacteriales</taxon>
        <taxon>Sphingobacteriaceae</taxon>
        <taxon>Olivibacter</taxon>
    </lineage>
</organism>
<feature type="domain" description="Cardiolipin synthase N-terminal" evidence="7">
    <location>
        <begin position="4"/>
        <end position="43"/>
    </location>
</feature>
<evidence type="ECO:0000256" key="1">
    <source>
        <dbReference type="ARBA" id="ARBA00004651"/>
    </source>
</evidence>
<dbReference type="RefSeq" id="WP_377476993.1">
    <property type="nucleotide sequence ID" value="NZ_JBHLWO010000001.1"/>
</dbReference>
<feature type="transmembrane region" description="Helical" evidence="6">
    <location>
        <begin position="23"/>
        <end position="43"/>
    </location>
</feature>
<keyword evidence="4 6" id="KW-1133">Transmembrane helix</keyword>
<keyword evidence="5 6" id="KW-0472">Membrane</keyword>
<proteinExistence type="predicted"/>
<evidence type="ECO:0000313" key="8">
    <source>
        <dbReference type="EMBL" id="MFC0316936.1"/>
    </source>
</evidence>
<comment type="caution">
    <text evidence="8">The sequence shown here is derived from an EMBL/GenBank/DDBJ whole genome shotgun (WGS) entry which is preliminary data.</text>
</comment>
<dbReference type="Pfam" id="PF13396">
    <property type="entry name" value="PLDc_N"/>
    <property type="match status" value="1"/>
</dbReference>
<name>A0ABV6HDH3_9SPHI</name>
<evidence type="ECO:0000313" key="9">
    <source>
        <dbReference type="Proteomes" id="UP001589774"/>
    </source>
</evidence>
<evidence type="ECO:0000256" key="6">
    <source>
        <dbReference type="SAM" id="Phobius"/>
    </source>
</evidence>
<dbReference type="InterPro" id="IPR027379">
    <property type="entry name" value="CLS_N"/>
</dbReference>
<keyword evidence="2" id="KW-1003">Cell membrane</keyword>
<sequence length="55" mass="6077">MAIGIYALYQCITNPHITTTQRIVWLIIILSVPLFGCIGYLLANKTNKNNGAAKK</sequence>
<comment type="subcellular location">
    <subcellularLocation>
        <location evidence="1">Cell membrane</location>
        <topology evidence="1">Multi-pass membrane protein</topology>
    </subcellularLocation>
</comment>
<evidence type="ECO:0000259" key="7">
    <source>
        <dbReference type="Pfam" id="PF13396"/>
    </source>
</evidence>
<evidence type="ECO:0000256" key="3">
    <source>
        <dbReference type="ARBA" id="ARBA00022692"/>
    </source>
</evidence>
<accession>A0ABV6HDH3</accession>
<evidence type="ECO:0000256" key="2">
    <source>
        <dbReference type="ARBA" id="ARBA00022475"/>
    </source>
</evidence>
<gene>
    <name evidence="8" type="ORF">ACFFI0_01400</name>
</gene>
<dbReference type="Proteomes" id="UP001589774">
    <property type="component" value="Unassembled WGS sequence"/>
</dbReference>
<dbReference type="EMBL" id="JBHLWO010000001">
    <property type="protein sequence ID" value="MFC0316936.1"/>
    <property type="molecule type" value="Genomic_DNA"/>
</dbReference>